<proteinExistence type="predicted"/>
<feature type="domain" description="M23ase beta-sheet core" evidence="4">
    <location>
        <begin position="394"/>
        <end position="488"/>
    </location>
</feature>
<protein>
    <submittedName>
        <fullName evidence="5">M23 family metallopeptidase</fullName>
    </submittedName>
</protein>
<dbReference type="Gene3D" id="2.70.70.10">
    <property type="entry name" value="Glucose Permease (Domain IIA)"/>
    <property type="match status" value="1"/>
</dbReference>
<keyword evidence="1" id="KW-0732">Signal</keyword>
<dbReference type="EMBL" id="CP116967">
    <property type="protein sequence ID" value="WNM58567.1"/>
    <property type="molecule type" value="Genomic_DNA"/>
</dbReference>
<dbReference type="InterPro" id="IPR016047">
    <property type="entry name" value="M23ase_b-sheet_dom"/>
</dbReference>
<gene>
    <name evidence="5" type="ORF">PP769_02030</name>
</gene>
<evidence type="ECO:0000256" key="2">
    <source>
        <dbReference type="SAM" id="MobiDB-lite"/>
    </source>
</evidence>
<reference evidence="5 6" key="1">
    <citation type="submission" date="2023-01" db="EMBL/GenBank/DDBJ databases">
        <title>Cultivation and genomic characterization of new, ubiquitous marine nitrite-oxidizing bacteria from the Nitrospirales.</title>
        <authorList>
            <person name="Mueller A.J."/>
            <person name="Daebeler A."/>
            <person name="Herbold C.W."/>
            <person name="Kirkegaard R.H."/>
            <person name="Daims H."/>
        </authorList>
    </citation>
    <scope>NUCLEOTIDE SEQUENCE [LARGE SCALE GENOMIC DNA]</scope>
    <source>
        <strain evidence="5 6">VA</strain>
    </source>
</reference>
<dbReference type="PANTHER" id="PTHR21666">
    <property type="entry name" value="PEPTIDASE-RELATED"/>
    <property type="match status" value="1"/>
</dbReference>
<evidence type="ECO:0000259" key="4">
    <source>
        <dbReference type="Pfam" id="PF01551"/>
    </source>
</evidence>
<dbReference type="AlphaFoldDB" id="A0AA96GCL1"/>
<keyword evidence="3" id="KW-0472">Membrane</keyword>
<evidence type="ECO:0000313" key="6">
    <source>
        <dbReference type="Proteomes" id="UP001302719"/>
    </source>
</evidence>
<feature type="region of interest" description="Disordered" evidence="2">
    <location>
        <begin position="509"/>
        <end position="533"/>
    </location>
</feature>
<sequence length="533" mass="58579">MSRVQKADFYGKESGARASPSLQTDHTLALKPGYGIRRGTFFVLLAPSSGGRVTSIVSKKGLLFIIVLALIAIYLGLIGNARWGDSTAPEISLEQPFELVGPTTPLVLRIHDDETGLRDISVRIIHNMETFSLADQSFSSEGWFSAAGGRDHEFTLNIVPYANSDLPRRQGQAQLIVTARDYSWRNWFEGNGQRLEKEFTPQFTPPRLELLSPPTTIVQGGTGIVRYRVIPEVSLHGVKIGEAFFPGYPAPDKAGMFAFIAFPYNLPSSTPIQVIADDGYGNSALMDVSFKVKPQSWRTRSITISDSFIRKTVPTILAQTPELQSMGDPLKDFLLVNDTLRKMNNETISKLAKSSRQEFLWKGAFRQLSGSQVEASFADHRKYTYKGQVVDTQDHLGFDLAVTQHYPVEAANNGIVIFAGYLGIYGNTIILDHGYGLLSLYAHLSSIEGKPGDAVTLGQPIGKSGTTGLAAGDHLHFSLILHGEQVNPTEWWDPFWVKTRIKDQLGLPSLVKPTDEEPEPATTHLGPSPAPVQ</sequence>
<evidence type="ECO:0000256" key="1">
    <source>
        <dbReference type="ARBA" id="ARBA00022729"/>
    </source>
</evidence>
<name>A0AA96GCL1_9BACT</name>
<feature type="compositionally biased region" description="Basic and acidic residues" evidence="2">
    <location>
        <begin position="1"/>
        <end position="15"/>
    </location>
</feature>
<dbReference type="Proteomes" id="UP001302719">
    <property type="component" value="Chromosome"/>
</dbReference>
<dbReference type="CDD" id="cd12797">
    <property type="entry name" value="M23_peptidase"/>
    <property type="match status" value="1"/>
</dbReference>
<keyword evidence="3" id="KW-0812">Transmembrane</keyword>
<dbReference type="GO" id="GO:0004222">
    <property type="term" value="F:metalloendopeptidase activity"/>
    <property type="evidence" value="ECO:0007669"/>
    <property type="project" value="TreeGrafter"/>
</dbReference>
<dbReference type="InterPro" id="IPR050570">
    <property type="entry name" value="Cell_wall_metabolism_enzyme"/>
</dbReference>
<evidence type="ECO:0000256" key="3">
    <source>
        <dbReference type="SAM" id="Phobius"/>
    </source>
</evidence>
<feature type="region of interest" description="Disordered" evidence="2">
    <location>
        <begin position="1"/>
        <end position="23"/>
    </location>
</feature>
<organism evidence="5 6">
    <name type="scientific">Candidatus Nitrospira allomarina</name>
    <dbReference type="NCBI Taxonomy" id="3020900"/>
    <lineage>
        <taxon>Bacteria</taxon>
        <taxon>Pseudomonadati</taxon>
        <taxon>Nitrospirota</taxon>
        <taxon>Nitrospiria</taxon>
        <taxon>Nitrospirales</taxon>
        <taxon>Nitrospiraceae</taxon>
        <taxon>Nitrospira</taxon>
    </lineage>
</organism>
<dbReference type="PANTHER" id="PTHR21666:SF289">
    <property type="entry name" value="L-ALA--D-GLU ENDOPEPTIDASE"/>
    <property type="match status" value="1"/>
</dbReference>
<dbReference type="InterPro" id="IPR011055">
    <property type="entry name" value="Dup_hybrid_motif"/>
</dbReference>
<dbReference type="SUPFAM" id="SSF51261">
    <property type="entry name" value="Duplicated hybrid motif"/>
    <property type="match status" value="1"/>
</dbReference>
<evidence type="ECO:0000313" key="5">
    <source>
        <dbReference type="EMBL" id="WNM58567.1"/>
    </source>
</evidence>
<keyword evidence="3" id="KW-1133">Transmembrane helix</keyword>
<dbReference type="RefSeq" id="WP_312644578.1">
    <property type="nucleotide sequence ID" value="NZ_CP116967.1"/>
</dbReference>
<feature type="transmembrane region" description="Helical" evidence="3">
    <location>
        <begin position="62"/>
        <end position="83"/>
    </location>
</feature>
<keyword evidence="6" id="KW-1185">Reference proteome</keyword>
<dbReference type="Pfam" id="PF01551">
    <property type="entry name" value="Peptidase_M23"/>
    <property type="match status" value="1"/>
</dbReference>
<dbReference type="KEGG" id="nall:PP769_02030"/>
<accession>A0AA96GCL1</accession>